<dbReference type="InterPro" id="IPR023346">
    <property type="entry name" value="Lysozyme-like_dom_sf"/>
</dbReference>
<accession>A0A7W3PLN6</accession>
<reference evidence="3 4" key="1">
    <citation type="submission" date="2020-07" db="EMBL/GenBank/DDBJ databases">
        <title>Sequencing the genomes of 1000 actinobacteria strains.</title>
        <authorList>
            <person name="Klenk H.-P."/>
        </authorList>
    </citation>
    <scope>NUCLEOTIDE SEQUENCE [LARGE SCALE GENOMIC DNA]</scope>
    <source>
        <strain evidence="3 4">DSM 27576</strain>
    </source>
</reference>
<dbReference type="AlphaFoldDB" id="A0A7W3PLN6"/>
<evidence type="ECO:0000256" key="2">
    <source>
        <dbReference type="SAM" id="SignalP"/>
    </source>
</evidence>
<sequence length="313" mass="31226">MLHSPVFSPARRAKQAGIALATAGAIVSAGIFTASPALASTSDAAPAVSVATSTTSDTLEDMKTKAESALVAARSAVAESVAATIEANESGLDLGGKPTAIETADLLDSIDEMSNLEIVPTLLLPDDTATAIAETKRVRAETAELTERVATAAAEKAAKEAAEKAAAEKAAAEKAAAEKAAAEAAAAEAAAAEAQQEEAAAATAPAPAAPTNPSGAQATAQQIAASNYGWGDDQFACLVSLWNKESGWNAQASNGSSGAYGIPQALPGSKMASAGADWATNATTQIVWGLGYIAGSYGSPCGAWSHSQSTGWY</sequence>
<keyword evidence="3" id="KW-0418">Kinase</keyword>
<gene>
    <name evidence="3" type="ORF">FHX48_001431</name>
</gene>
<evidence type="ECO:0000256" key="1">
    <source>
        <dbReference type="SAM" id="MobiDB-lite"/>
    </source>
</evidence>
<evidence type="ECO:0000313" key="3">
    <source>
        <dbReference type="EMBL" id="MBA8816358.1"/>
    </source>
</evidence>
<protein>
    <submittedName>
        <fullName evidence="3">Chemotaxis protein histidine kinase CheA</fullName>
    </submittedName>
</protein>
<dbReference type="RefSeq" id="WP_167050124.1">
    <property type="nucleotide sequence ID" value="NZ_JAAOZB010000002.1"/>
</dbReference>
<feature type="compositionally biased region" description="Low complexity" evidence="1">
    <location>
        <begin position="188"/>
        <end position="206"/>
    </location>
</feature>
<evidence type="ECO:0000313" key="4">
    <source>
        <dbReference type="Proteomes" id="UP000526083"/>
    </source>
</evidence>
<proteinExistence type="predicted"/>
<comment type="caution">
    <text evidence="3">The sequence shown here is derived from an EMBL/GenBank/DDBJ whole genome shotgun (WGS) entry which is preliminary data.</text>
</comment>
<dbReference type="EMBL" id="JACGWY010000002">
    <property type="protein sequence ID" value="MBA8816358.1"/>
    <property type="molecule type" value="Genomic_DNA"/>
</dbReference>
<keyword evidence="3" id="KW-0808">Transferase</keyword>
<dbReference type="Proteomes" id="UP000526083">
    <property type="component" value="Unassembled WGS sequence"/>
</dbReference>
<keyword evidence="2" id="KW-0732">Signal</keyword>
<dbReference type="SUPFAM" id="SSF53955">
    <property type="entry name" value="Lysozyme-like"/>
    <property type="match status" value="1"/>
</dbReference>
<feature type="chain" id="PRO_5030793910" evidence="2">
    <location>
        <begin position="40"/>
        <end position="313"/>
    </location>
</feature>
<feature type="signal peptide" evidence="2">
    <location>
        <begin position="1"/>
        <end position="39"/>
    </location>
</feature>
<name>A0A7W3PLN6_9MICO</name>
<feature type="region of interest" description="Disordered" evidence="1">
    <location>
        <begin position="188"/>
        <end position="218"/>
    </location>
</feature>
<organism evidence="3 4">
    <name type="scientific">Microbacterium halimionae</name>
    <dbReference type="NCBI Taxonomy" id="1526413"/>
    <lineage>
        <taxon>Bacteria</taxon>
        <taxon>Bacillati</taxon>
        <taxon>Actinomycetota</taxon>
        <taxon>Actinomycetes</taxon>
        <taxon>Micrococcales</taxon>
        <taxon>Microbacteriaceae</taxon>
        <taxon>Microbacterium</taxon>
    </lineage>
</organism>
<keyword evidence="4" id="KW-1185">Reference proteome</keyword>
<dbReference type="GO" id="GO:0016301">
    <property type="term" value="F:kinase activity"/>
    <property type="evidence" value="ECO:0007669"/>
    <property type="project" value="UniProtKB-KW"/>
</dbReference>